<feature type="non-terminal residue" evidence="1">
    <location>
        <position position="73"/>
    </location>
</feature>
<keyword evidence="2" id="KW-1185">Reference proteome</keyword>
<dbReference type="InterPro" id="IPR001611">
    <property type="entry name" value="Leu-rich_rpt"/>
</dbReference>
<comment type="caution">
    <text evidence="1">The sequence shown here is derived from an EMBL/GenBank/DDBJ whole genome shotgun (WGS) entry which is preliminary data.</text>
</comment>
<dbReference type="SUPFAM" id="SSF52047">
    <property type="entry name" value="RNI-like"/>
    <property type="match status" value="1"/>
</dbReference>
<evidence type="ECO:0000313" key="2">
    <source>
        <dbReference type="Proteomes" id="UP001044222"/>
    </source>
</evidence>
<evidence type="ECO:0008006" key="3">
    <source>
        <dbReference type="Google" id="ProtNLM"/>
    </source>
</evidence>
<dbReference type="InterPro" id="IPR032675">
    <property type="entry name" value="LRR_dom_sf"/>
</dbReference>
<dbReference type="Gene3D" id="3.80.10.10">
    <property type="entry name" value="Ribonuclease Inhibitor"/>
    <property type="match status" value="1"/>
</dbReference>
<organism evidence="1 2">
    <name type="scientific">Anguilla anguilla</name>
    <name type="common">European freshwater eel</name>
    <name type="synonym">Muraena anguilla</name>
    <dbReference type="NCBI Taxonomy" id="7936"/>
    <lineage>
        <taxon>Eukaryota</taxon>
        <taxon>Metazoa</taxon>
        <taxon>Chordata</taxon>
        <taxon>Craniata</taxon>
        <taxon>Vertebrata</taxon>
        <taxon>Euteleostomi</taxon>
        <taxon>Actinopterygii</taxon>
        <taxon>Neopterygii</taxon>
        <taxon>Teleostei</taxon>
        <taxon>Anguilliformes</taxon>
        <taxon>Anguillidae</taxon>
        <taxon>Anguilla</taxon>
    </lineage>
</organism>
<dbReference type="AlphaFoldDB" id="A0A9D3M754"/>
<evidence type="ECO:0000313" key="1">
    <source>
        <dbReference type="EMBL" id="KAG5840068.1"/>
    </source>
</evidence>
<gene>
    <name evidence="1" type="ORF">ANANG_G00212930</name>
</gene>
<accession>A0A9D3M754</accession>
<sequence length="73" mass="8028">MLHGVQHTPEAPTFILEHFNPCELFIFGFQQLNDCKLTETSCDIVASALQSSNSPLTDLDLSYNNLGDSGVEL</sequence>
<reference evidence="1" key="1">
    <citation type="submission" date="2021-01" db="EMBL/GenBank/DDBJ databases">
        <title>A chromosome-scale assembly of European eel, Anguilla anguilla.</title>
        <authorList>
            <person name="Henkel C."/>
            <person name="Jong-Raadsen S.A."/>
            <person name="Dufour S."/>
            <person name="Weltzien F.-A."/>
            <person name="Palstra A.P."/>
            <person name="Pelster B."/>
            <person name="Spaink H.P."/>
            <person name="Van Den Thillart G.E."/>
            <person name="Jansen H."/>
            <person name="Zahm M."/>
            <person name="Klopp C."/>
            <person name="Cedric C."/>
            <person name="Louis A."/>
            <person name="Berthelot C."/>
            <person name="Parey E."/>
            <person name="Roest Crollius H."/>
            <person name="Montfort J."/>
            <person name="Robinson-Rechavi M."/>
            <person name="Bucao C."/>
            <person name="Bouchez O."/>
            <person name="Gislard M."/>
            <person name="Lluch J."/>
            <person name="Milhes M."/>
            <person name="Lampietro C."/>
            <person name="Lopez Roques C."/>
            <person name="Donnadieu C."/>
            <person name="Braasch I."/>
            <person name="Desvignes T."/>
            <person name="Postlethwait J."/>
            <person name="Bobe J."/>
            <person name="Guiguen Y."/>
            <person name="Dirks R."/>
        </authorList>
    </citation>
    <scope>NUCLEOTIDE SEQUENCE</scope>
    <source>
        <strain evidence="1">Tag_6206</strain>
        <tissue evidence="1">Liver</tissue>
    </source>
</reference>
<dbReference type="EMBL" id="JAFIRN010000011">
    <property type="protein sequence ID" value="KAG5840068.1"/>
    <property type="molecule type" value="Genomic_DNA"/>
</dbReference>
<dbReference type="Pfam" id="PF13516">
    <property type="entry name" value="LRR_6"/>
    <property type="match status" value="1"/>
</dbReference>
<proteinExistence type="predicted"/>
<protein>
    <recommendedName>
        <fullName evidence="3">NACHT LRR and PYD domain-containing protein</fullName>
    </recommendedName>
</protein>
<name>A0A9D3M754_ANGAN</name>
<dbReference type="Proteomes" id="UP001044222">
    <property type="component" value="Chromosome 11"/>
</dbReference>